<dbReference type="SUPFAM" id="SSF82544">
    <property type="entry name" value="GckA/TtuD-like"/>
    <property type="match status" value="1"/>
</dbReference>
<dbReference type="AlphaFoldDB" id="A0A8J6TTK5"/>
<name>A0A8J6TTK5_9BACT</name>
<comment type="caution">
    <text evidence="7">The sequence shown here is derived from an EMBL/GenBank/DDBJ whole genome shotgun (WGS) entry which is preliminary data.</text>
</comment>
<reference evidence="7 8" key="1">
    <citation type="submission" date="2020-08" db="EMBL/GenBank/DDBJ databases">
        <title>Bridging the membrane lipid divide: bacteria of the FCB group superphylum have the potential to synthesize archaeal ether lipids.</title>
        <authorList>
            <person name="Villanueva L."/>
            <person name="Von Meijenfeldt F.A.B."/>
            <person name="Westbye A.B."/>
            <person name="Yadav S."/>
            <person name="Hopmans E.C."/>
            <person name="Dutilh B.E."/>
            <person name="Sinninghe Damste J.S."/>
        </authorList>
    </citation>
    <scope>NUCLEOTIDE SEQUENCE [LARGE SCALE GENOMIC DNA]</scope>
    <source>
        <strain evidence="7">NIOZ-UU17</strain>
    </source>
</reference>
<gene>
    <name evidence="7" type="ORF">H8D96_11835</name>
</gene>
<dbReference type="InterPro" id="IPR007835">
    <property type="entry name" value="MOFRL"/>
</dbReference>
<dbReference type="Pfam" id="PF13660">
    <property type="entry name" value="DUF4147"/>
    <property type="match status" value="1"/>
</dbReference>
<dbReference type="Pfam" id="PF05161">
    <property type="entry name" value="MOFRL"/>
    <property type="match status" value="1"/>
</dbReference>
<dbReference type="PANTHER" id="PTHR12227">
    <property type="entry name" value="GLYCERATE KINASE"/>
    <property type="match status" value="1"/>
</dbReference>
<evidence type="ECO:0000259" key="5">
    <source>
        <dbReference type="Pfam" id="PF05161"/>
    </source>
</evidence>
<dbReference type="GO" id="GO:0005524">
    <property type="term" value="F:ATP binding"/>
    <property type="evidence" value="ECO:0007669"/>
    <property type="project" value="UniProtKB-KW"/>
</dbReference>
<feature type="domain" description="MOFRL-associated" evidence="6">
    <location>
        <begin position="15"/>
        <end position="252"/>
    </location>
</feature>
<evidence type="ECO:0000256" key="3">
    <source>
        <dbReference type="ARBA" id="ARBA00022777"/>
    </source>
</evidence>
<accession>A0A8J6TTK5</accession>
<dbReference type="InterPro" id="IPR038614">
    <property type="entry name" value="GK_N_sf"/>
</dbReference>
<evidence type="ECO:0000313" key="7">
    <source>
        <dbReference type="EMBL" id="MBC8432592.1"/>
    </source>
</evidence>
<sequence>MQHESKKIPGMRKDAVNIFYEGLQAVEPGAAVKNYCRLDDDQLIIGDWIYDLEEYNNLYVIGAGKAAAPMAATLERILGQRITSGIINVKYKHLADLKRVKLIEAGHPLPDNNGQRGAGEILDLVQNAENNDLVICLISGGGSALLPLPFPGLSLQDKQDTIKVLLACSATIHEINTIRKHTSMLKGGRLAQAAYPAAIVSLILSDVVGDDLDVIASGPTVPDSSTFAQCMEIINKYDIINTLPKSVVAHIQAGAEGEVPETPKEGDPAFKKTRNLIIGSNMDAIMAAEQRAKHLGYNVLVLSSMIEGETRPVAYVHGAIAREIIKTGNPLAPPACILSGGETTVTLKGTGLGGRNQEFALAAAIDIDGSEDIVVLSGGTDGTDGPTDAAGALSDTATMKRAAAMGLNPHHFLANNDSYHFFQKLGDLFVTGPTNTNVMDLRIILVK</sequence>
<evidence type="ECO:0000259" key="6">
    <source>
        <dbReference type="Pfam" id="PF13660"/>
    </source>
</evidence>
<evidence type="ECO:0000256" key="1">
    <source>
        <dbReference type="ARBA" id="ARBA00022679"/>
    </source>
</evidence>
<dbReference type="PANTHER" id="PTHR12227:SF0">
    <property type="entry name" value="GLYCERATE KINASE"/>
    <property type="match status" value="1"/>
</dbReference>
<dbReference type="Gene3D" id="3.40.1480.10">
    <property type="entry name" value="MOFRL domain"/>
    <property type="match status" value="1"/>
</dbReference>
<dbReference type="InterPro" id="IPR025286">
    <property type="entry name" value="MOFRL_assoc_dom"/>
</dbReference>
<dbReference type="InterPro" id="IPR037035">
    <property type="entry name" value="GK-like_C_sf"/>
</dbReference>
<dbReference type="GO" id="GO:0005737">
    <property type="term" value="C:cytoplasm"/>
    <property type="evidence" value="ECO:0007669"/>
    <property type="project" value="TreeGrafter"/>
</dbReference>
<dbReference type="EMBL" id="JACNIG010000234">
    <property type="protein sequence ID" value="MBC8432592.1"/>
    <property type="molecule type" value="Genomic_DNA"/>
</dbReference>
<keyword evidence="2" id="KW-0547">Nucleotide-binding</keyword>
<dbReference type="Gene3D" id="3.40.50.10180">
    <property type="entry name" value="Glycerate kinase, MOFRL-like N-terminal domain"/>
    <property type="match status" value="1"/>
</dbReference>
<keyword evidence="1" id="KW-0808">Transferase</keyword>
<evidence type="ECO:0000256" key="4">
    <source>
        <dbReference type="ARBA" id="ARBA00022840"/>
    </source>
</evidence>
<feature type="domain" description="MOFRL" evidence="5">
    <location>
        <begin position="335"/>
        <end position="440"/>
    </location>
</feature>
<dbReference type="FunFam" id="3.40.1480.10:FF:000002">
    <property type="entry name" value="Glycerate kinase"/>
    <property type="match status" value="1"/>
</dbReference>
<dbReference type="InterPro" id="IPR039760">
    <property type="entry name" value="MOFRL_protein"/>
</dbReference>
<dbReference type="FunFam" id="3.40.50.10180:FF:000001">
    <property type="entry name" value="Glycerate kinase"/>
    <property type="match status" value="1"/>
</dbReference>
<dbReference type="GO" id="GO:0008887">
    <property type="term" value="F:glycerate kinase activity"/>
    <property type="evidence" value="ECO:0007669"/>
    <property type="project" value="InterPro"/>
</dbReference>
<dbReference type="Proteomes" id="UP000605201">
    <property type="component" value="Unassembled WGS sequence"/>
</dbReference>
<proteinExistence type="predicted"/>
<evidence type="ECO:0000313" key="8">
    <source>
        <dbReference type="Proteomes" id="UP000605201"/>
    </source>
</evidence>
<evidence type="ECO:0000256" key="2">
    <source>
        <dbReference type="ARBA" id="ARBA00022741"/>
    </source>
</evidence>
<organism evidence="7 8">
    <name type="scientific">Candidatus Desulfatibia vada</name>
    <dbReference type="NCBI Taxonomy" id="2841696"/>
    <lineage>
        <taxon>Bacteria</taxon>
        <taxon>Pseudomonadati</taxon>
        <taxon>Thermodesulfobacteriota</taxon>
        <taxon>Desulfobacteria</taxon>
        <taxon>Desulfobacterales</taxon>
        <taxon>Desulfobacterales incertae sedis</taxon>
        <taxon>Candidatus Desulfatibia</taxon>
    </lineage>
</organism>
<protein>
    <submittedName>
        <fullName evidence="7">Glycerate kinase</fullName>
    </submittedName>
</protein>
<keyword evidence="3 7" id="KW-0418">Kinase</keyword>
<keyword evidence="4" id="KW-0067">ATP-binding</keyword>